<dbReference type="PANTHER" id="PTHR24279">
    <property type="entry name" value="CYTOCHROME P450"/>
    <property type="match status" value="1"/>
</dbReference>
<gene>
    <name evidence="8" type="ORF">C0Q70_14560</name>
</gene>
<dbReference type="GO" id="GO:0005506">
    <property type="term" value="F:iron ion binding"/>
    <property type="evidence" value="ECO:0007669"/>
    <property type="project" value="InterPro"/>
</dbReference>
<protein>
    <submittedName>
        <fullName evidence="8">Uncharacterized protein</fullName>
    </submittedName>
</protein>
<dbReference type="OrthoDB" id="3945418at2759"/>
<evidence type="ECO:0000256" key="7">
    <source>
        <dbReference type="ARBA" id="ARBA00023033"/>
    </source>
</evidence>
<keyword evidence="3" id="KW-0349">Heme</keyword>
<evidence type="ECO:0000256" key="1">
    <source>
        <dbReference type="ARBA" id="ARBA00001971"/>
    </source>
</evidence>
<accession>A0A2T7NSE4</accession>
<dbReference type="InterPro" id="IPR036396">
    <property type="entry name" value="Cyt_P450_sf"/>
</dbReference>
<evidence type="ECO:0000256" key="2">
    <source>
        <dbReference type="ARBA" id="ARBA00010617"/>
    </source>
</evidence>
<evidence type="ECO:0000256" key="4">
    <source>
        <dbReference type="ARBA" id="ARBA00022723"/>
    </source>
</evidence>
<dbReference type="GO" id="GO:0020037">
    <property type="term" value="F:heme binding"/>
    <property type="evidence" value="ECO:0007669"/>
    <property type="project" value="InterPro"/>
</dbReference>
<keyword evidence="5" id="KW-0560">Oxidoreductase</keyword>
<dbReference type="InterPro" id="IPR001128">
    <property type="entry name" value="Cyt_P450"/>
</dbReference>
<dbReference type="STRING" id="400727.A0A2T7NSE4"/>
<dbReference type="GO" id="GO:0004497">
    <property type="term" value="F:monooxygenase activity"/>
    <property type="evidence" value="ECO:0007669"/>
    <property type="project" value="UniProtKB-KW"/>
</dbReference>
<keyword evidence="7" id="KW-0503">Monooxygenase</keyword>
<sequence>MAKGWRRWKGWAADVGVATCWEVPDNCSVQCVRCAYSGDSGPAVTGPQEVEDRKVKPFEAIPGPKGLPYLGTCCSEHNRARLKDVLTERYRKYGGMVCERIAGRTTLFVFDPENVREVYQEEGKWPLIDPLVETTQMYRRQKKHSPGMGNTNGEEWYRIRRGAHYLMLVPREVAAYLPLVDDVATAFTNHLDNIRDDQGRVSRLDVEVSKWNLETAAMIAFDDRKHFFNTAAHLWQTLDRGQ</sequence>
<comment type="caution">
    <text evidence="8">The sequence shown here is derived from an EMBL/GenBank/DDBJ whole genome shotgun (WGS) entry which is preliminary data.</text>
</comment>
<evidence type="ECO:0000256" key="5">
    <source>
        <dbReference type="ARBA" id="ARBA00023002"/>
    </source>
</evidence>
<dbReference type="GO" id="GO:0016705">
    <property type="term" value="F:oxidoreductase activity, acting on paired donors, with incorporation or reduction of molecular oxygen"/>
    <property type="evidence" value="ECO:0007669"/>
    <property type="project" value="InterPro"/>
</dbReference>
<evidence type="ECO:0000256" key="3">
    <source>
        <dbReference type="ARBA" id="ARBA00022617"/>
    </source>
</evidence>
<name>A0A2T7NSE4_POMCA</name>
<organism evidence="8 9">
    <name type="scientific">Pomacea canaliculata</name>
    <name type="common">Golden apple snail</name>
    <dbReference type="NCBI Taxonomy" id="400727"/>
    <lineage>
        <taxon>Eukaryota</taxon>
        <taxon>Metazoa</taxon>
        <taxon>Spiralia</taxon>
        <taxon>Lophotrochozoa</taxon>
        <taxon>Mollusca</taxon>
        <taxon>Gastropoda</taxon>
        <taxon>Caenogastropoda</taxon>
        <taxon>Architaenioglossa</taxon>
        <taxon>Ampullarioidea</taxon>
        <taxon>Ampullariidae</taxon>
        <taxon>Pomacea</taxon>
    </lineage>
</organism>
<evidence type="ECO:0000256" key="6">
    <source>
        <dbReference type="ARBA" id="ARBA00023004"/>
    </source>
</evidence>
<evidence type="ECO:0000313" key="9">
    <source>
        <dbReference type="Proteomes" id="UP000245119"/>
    </source>
</evidence>
<dbReference type="AlphaFoldDB" id="A0A2T7NSE4"/>
<keyword evidence="4" id="KW-0479">Metal-binding</keyword>
<dbReference type="SUPFAM" id="SSF48264">
    <property type="entry name" value="Cytochrome P450"/>
    <property type="match status" value="1"/>
</dbReference>
<reference evidence="8 9" key="1">
    <citation type="submission" date="2018-04" db="EMBL/GenBank/DDBJ databases">
        <title>The genome of golden apple snail Pomacea canaliculata provides insight into stress tolerance and invasive adaptation.</title>
        <authorList>
            <person name="Liu C."/>
            <person name="Liu B."/>
            <person name="Ren Y."/>
            <person name="Zhang Y."/>
            <person name="Wang H."/>
            <person name="Li S."/>
            <person name="Jiang F."/>
            <person name="Yin L."/>
            <person name="Zhang G."/>
            <person name="Qian W."/>
            <person name="Fan W."/>
        </authorList>
    </citation>
    <scope>NUCLEOTIDE SEQUENCE [LARGE SCALE GENOMIC DNA]</scope>
    <source>
        <strain evidence="8">SZHN2017</strain>
        <tissue evidence="8">Muscle</tissue>
    </source>
</reference>
<comment type="cofactor">
    <cofactor evidence="1">
        <name>heme</name>
        <dbReference type="ChEBI" id="CHEBI:30413"/>
    </cofactor>
</comment>
<dbReference type="InterPro" id="IPR050479">
    <property type="entry name" value="CYP11_CYP27_families"/>
</dbReference>
<proteinExistence type="inferred from homology"/>
<evidence type="ECO:0000313" key="8">
    <source>
        <dbReference type="EMBL" id="PVD24090.1"/>
    </source>
</evidence>
<keyword evidence="9" id="KW-1185">Reference proteome</keyword>
<dbReference type="Gene3D" id="1.10.630.10">
    <property type="entry name" value="Cytochrome P450"/>
    <property type="match status" value="1"/>
</dbReference>
<dbReference type="Pfam" id="PF00067">
    <property type="entry name" value="p450"/>
    <property type="match status" value="1"/>
</dbReference>
<dbReference type="EMBL" id="PZQS01000009">
    <property type="protein sequence ID" value="PVD24090.1"/>
    <property type="molecule type" value="Genomic_DNA"/>
</dbReference>
<dbReference type="PANTHER" id="PTHR24279:SF120">
    <property type="entry name" value="CYTOCHROME P450"/>
    <property type="match status" value="1"/>
</dbReference>
<comment type="similarity">
    <text evidence="2">Belongs to the cytochrome P450 family.</text>
</comment>
<dbReference type="Proteomes" id="UP000245119">
    <property type="component" value="Linkage Group LG9"/>
</dbReference>
<keyword evidence="6" id="KW-0408">Iron</keyword>